<proteinExistence type="predicted"/>
<reference evidence="2" key="1">
    <citation type="submission" date="2016-11" db="UniProtKB">
        <authorList>
            <consortium name="WormBaseParasite"/>
        </authorList>
    </citation>
    <scope>IDENTIFICATION</scope>
</reference>
<protein>
    <submittedName>
        <fullName evidence="2">Uncharacterized protein</fullName>
    </submittedName>
</protein>
<sequence length="180" mass="19105">MLEATSAMLTNAAAAPALSCDAGVHARTAACFAGRRRLCGLVRRPVLVARSCLAVAAAVPCCRRPHPALAASSVTARWTAARATARSAMSRSVDVLTTLWSPQLLELPMNVFASSRRRSEQQQQRQRLRIEKKTAPSRLEFVAVGGVNGAVLRGVWSAALATAARLLADAGGWRSAQFPT</sequence>
<organism evidence="1 2">
    <name type="scientific">Macrostomum lignano</name>
    <dbReference type="NCBI Taxonomy" id="282301"/>
    <lineage>
        <taxon>Eukaryota</taxon>
        <taxon>Metazoa</taxon>
        <taxon>Spiralia</taxon>
        <taxon>Lophotrochozoa</taxon>
        <taxon>Platyhelminthes</taxon>
        <taxon>Rhabditophora</taxon>
        <taxon>Macrostomorpha</taxon>
        <taxon>Macrostomida</taxon>
        <taxon>Macrostomidae</taxon>
        <taxon>Macrostomum</taxon>
    </lineage>
</organism>
<keyword evidence="1" id="KW-1185">Reference proteome</keyword>
<name>A0A1I8FQQ4_9PLAT</name>
<evidence type="ECO:0000313" key="2">
    <source>
        <dbReference type="WBParaSite" id="maker-unitig_42846-snap-gene-0.2-mRNA-1"/>
    </source>
</evidence>
<dbReference type="Proteomes" id="UP000095280">
    <property type="component" value="Unplaced"/>
</dbReference>
<dbReference type="AlphaFoldDB" id="A0A1I8FQQ4"/>
<evidence type="ECO:0000313" key="1">
    <source>
        <dbReference type="Proteomes" id="UP000095280"/>
    </source>
</evidence>
<dbReference type="WBParaSite" id="maker-unitig_42846-snap-gene-0.2-mRNA-1">
    <property type="protein sequence ID" value="maker-unitig_42846-snap-gene-0.2-mRNA-1"/>
    <property type="gene ID" value="maker-unitig_42846-snap-gene-0.2"/>
</dbReference>
<accession>A0A1I8FQQ4</accession>